<evidence type="ECO:0000259" key="4">
    <source>
        <dbReference type="Pfam" id="PF07176"/>
    </source>
</evidence>
<proteinExistence type="predicted"/>
<keyword evidence="2" id="KW-0442">Lipid degradation</keyword>
<dbReference type="PANTHER" id="PTHR10272">
    <property type="entry name" value="PLATELET-ACTIVATING FACTOR ACETYLHYDROLASE"/>
    <property type="match status" value="1"/>
</dbReference>
<keyword evidence="3" id="KW-0443">Lipid metabolism</keyword>
<dbReference type="Pfam" id="PF03403">
    <property type="entry name" value="PAF-AH_p_II"/>
    <property type="match status" value="1"/>
</dbReference>
<dbReference type="InterPro" id="IPR029058">
    <property type="entry name" value="AB_hydrolase_fold"/>
</dbReference>
<accession>A0ABY3PQ76</accession>
<dbReference type="Proteomes" id="UP001054846">
    <property type="component" value="Chromosome"/>
</dbReference>
<name>A0ABY3PQ76_9CYAN</name>
<dbReference type="SUPFAM" id="SSF53474">
    <property type="entry name" value="alpha/beta-Hydrolases"/>
    <property type="match status" value="1"/>
</dbReference>
<keyword evidence="1 5" id="KW-0378">Hydrolase</keyword>
<gene>
    <name evidence="5" type="ORF">ISF26_04820</name>
</gene>
<dbReference type="EMBL" id="CP063845">
    <property type="protein sequence ID" value="UFP95572.1"/>
    <property type="molecule type" value="Genomic_DNA"/>
</dbReference>
<dbReference type="GO" id="GO:0016787">
    <property type="term" value="F:hydrolase activity"/>
    <property type="evidence" value="ECO:0007669"/>
    <property type="project" value="UniProtKB-KW"/>
</dbReference>
<dbReference type="RefSeq" id="WP_230842800.1">
    <property type="nucleotide sequence ID" value="NZ_CP063845.1"/>
</dbReference>
<organism evidence="5 6">
    <name type="scientific">Gloeobacter morelensis MG652769</name>
    <dbReference type="NCBI Taxonomy" id="2781736"/>
    <lineage>
        <taxon>Bacteria</taxon>
        <taxon>Bacillati</taxon>
        <taxon>Cyanobacteriota</taxon>
        <taxon>Cyanophyceae</taxon>
        <taxon>Gloeobacterales</taxon>
        <taxon>Gloeobacteraceae</taxon>
        <taxon>Gloeobacter</taxon>
        <taxon>Gloeobacter morelensis</taxon>
    </lineage>
</organism>
<dbReference type="Gene3D" id="3.40.50.1820">
    <property type="entry name" value="alpha/beta hydrolase"/>
    <property type="match status" value="1"/>
</dbReference>
<feature type="domain" description="DUF1400" evidence="4">
    <location>
        <begin position="28"/>
        <end position="152"/>
    </location>
</feature>
<dbReference type="Pfam" id="PF07176">
    <property type="entry name" value="DUF1400"/>
    <property type="match status" value="1"/>
</dbReference>
<keyword evidence="6" id="KW-1185">Reference proteome</keyword>
<protein>
    <submittedName>
        <fullName evidence="5">Alpha/beta hydrolase</fullName>
    </submittedName>
</protein>
<evidence type="ECO:0000313" key="6">
    <source>
        <dbReference type="Proteomes" id="UP001054846"/>
    </source>
</evidence>
<sequence>MKAVLYFCALALLIVWVSLVSIAVPVAAAERIYFNYGLFGFSLPVADLEAYSKTGVVSERLAYVLNLARVQPSLALRDALTQQAPLNSPAALSELTYGPLGTKVLQGLGDQLRTDKDNNSFHALRAAMLLAAADPQGLTFLNFLRYYPLDTFFLDLQQNLALANTVVTGIEQGREIYASIERQAQSETPTDAPVPAEDLQAAGPRSWQMQTLRFANPRRGTLALFDDPIWTTIGADIYLPQGLTQPAPLVVISHGLGSNRRTFAYLARHLASWGIAVAAVEHPDSDTEAVARAFKGRSTVRGRSTFPFVARPLYVSMLLDRLQQLSSDPAWQGRLDMARIGAFGQSWGGYTVLALAGANIDYEFVRRICNIELQITVLINPSVLLECTLDSAPLEPMDLRDPRIKAVFAVNPLAAAVAGPRGIGQIQIPTMILSASEDLFARPVGEQILPFNWLTTQDKYLVLAKNATHFTPTLGDDGGDSAFQLPAWMIGPPPAQMFRALDALSVAFFKKYLEGADRYDGYLGQGYARSLGEEPMRFSFVSSLNDGTKQSLAAIFKKYTGIEK</sequence>
<evidence type="ECO:0000256" key="2">
    <source>
        <dbReference type="ARBA" id="ARBA00022963"/>
    </source>
</evidence>
<evidence type="ECO:0000256" key="1">
    <source>
        <dbReference type="ARBA" id="ARBA00022801"/>
    </source>
</evidence>
<dbReference type="InterPro" id="IPR010802">
    <property type="entry name" value="DUF1400"/>
</dbReference>
<evidence type="ECO:0000313" key="5">
    <source>
        <dbReference type="EMBL" id="UFP95572.1"/>
    </source>
</evidence>
<reference evidence="5 6" key="1">
    <citation type="journal article" date="2021" name="Genome Biol. Evol.">
        <title>Complete Genome Sequencing of a Novel Gloeobacter Species from a Waterfall Cave in Mexico.</title>
        <authorList>
            <person name="Saw J.H."/>
            <person name="Cardona T."/>
            <person name="Montejano G."/>
        </authorList>
    </citation>
    <scope>NUCLEOTIDE SEQUENCE [LARGE SCALE GENOMIC DNA]</scope>
    <source>
        <strain evidence="5">MG652769</strain>
    </source>
</reference>
<evidence type="ECO:0000256" key="3">
    <source>
        <dbReference type="ARBA" id="ARBA00023098"/>
    </source>
</evidence>
<dbReference type="PANTHER" id="PTHR10272:SF13">
    <property type="entry name" value="POLY(ETHYLENE TEREPHTHALATE) HYDROLASE"/>
    <property type="match status" value="1"/>
</dbReference>